<comment type="similarity">
    <text evidence="1">Belongs to the mTERF family.</text>
</comment>
<dbReference type="InterPro" id="IPR038538">
    <property type="entry name" value="MTERF_sf"/>
</dbReference>
<keyword evidence="2" id="KW-0809">Transit peptide</keyword>
<dbReference type="EMBL" id="FN649760">
    <property type="protein sequence ID" value="CBJ33384.1"/>
    <property type="molecule type" value="Genomic_DNA"/>
</dbReference>
<dbReference type="SMART" id="SM00733">
    <property type="entry name" value="Mterf"/>
    <property type="match status" value="5"/>
</dbReference>
<reference evidence="4 5" key="1">
    <citation type="journal article" date="2010" name="Nature">
        <title>The Ectocarpus genome and the independent evolution of multicellularity in brown algae.</title>
        <authorList>
            <person name="Cock J.M."/>
            <person name="Sterck L."/>
            <person name="Rouze P."/>
            <person name="Scornet D."/>
            <person name="Allen A.E."/>
            <person name="Amoutzias G."/>
            <person name="Anthouard V."/>
            <person name="Artiguenave F."/>
            <person name="Aury J.M."/>
            <person name="Badger J.H."/>
            <person name="Beszteri B."/>
            <person name="Billiau K."/>
            <person name="Bonnet E."/>
            <person name="Bothwell J.H."/>
            <person name="Bowler C."/>
            <person name="Boyen C."/>
            <person name="Brownlee C."/>
            <person name="Carrano C.J."/>
            <person name="Charrier B."/>
            <person name="Cho G.Y."/>
            <person name="Coelho S.M."/>
            <person name="Collen J."/>
            <person name="Corre E."/>
            <person name="Da Silva C."/>
            <person name="Delage L."/>
            <person name="Delaroque N."/>
            <person name="Dittami S.M."/>
            <person name="Doulbeau S."/>
            <person name="Elias M."/>
            <person name="Farnham G."/>
            <person name="Gachon C.M."/>
            <person name="Gschloessl B."/>
            <person name="Heesch S."/>
            <person name="Jabbari K."/>
            <person name="Jubin C."/>
            <person name="Kawai H."/>
            <person name="Kimura K."/>
            <person name="Kloareg B."/>
            <person name="Kupper F.C."/>
            <person name="Lang D."/>
            <person name="Le Bail A."/>
            <person name="Leblanc C."/>
            <person name="Lerouge P."/>
            <person name="Lohr M."/>
            <person name="Lopez P.J."/>
            <person name="Martens C."/>
            <person name="Maumus F."/>
            <person name="Michel G."/>
            <person name="Miranda-Saavedra D."/>
            <person name="Morales J."/>
            <person name="Moreau H."/>
            <person name="Motomura T."/>
            <person name="Nagasato C."/>
            <person name="Napoli C.A."/>
            <person name="Nelson D.R."/>
            <person name="Nyvall-Collen P."/>
            <person name="Peters A.F."/>
            <person name="Pommier C."/>
            <person name="Potin P."/>
            <person name="Poulain J."/>
            <person name="Quesneville H."/>
            <person name="Read B."/>
            <person name="Rensing S.A."/>
            <person name="Ritter A."/>
            <person name="Rousvoal S."/>
            <person name="Samanta M."/>
            <person name="Samson G."/>
            <person name="Schroeder D.C."/>
            <person name="Segurens B."/>
            <person name="Strittmatter M."/>
            <person name="Tonon T."/>
            <person name="Tregear J.W."/>
            <person name="Valentin K."/>
            <person name="von Dassow P."/>
            <person name="Yamagishi T."/>
            <person name="Van de Peer Y."/>
            <person name="Wincker P."/>
        </authorList>
    </citation>
    <scope>NUCLEOTIDE SEQUENCE [LARGE SCALE GENOMIC DNA]</scope>
    <source>
        <strain evidence="5">Ec32 / CCAP1310/4</strain>
    </source>
</reference>
<protein>
    <submittedName>
        <fullName evidence="4">Uncharacterized protein</fullName>
    </submittedName>
</protein>
<dbReference type="eggNOG" id="KOG1267">
    <property type="taxonomic scope" value="Eukaryota"/>
</dbReference>
<evidence type="ECO:0000256" key="2">
    <source>
        <dbReference type="ARBA" id="ARBA00022946"/>
    </source>
</evidence>
<keyword evidence="5" id="KW-1185">Reference proteome</keyword>
<dbReference type="InParanoid" id="D7G2F0"/>
<dbReference type="Pfam" id="PF02536">
    <property type="entry name" value="mTERF"/>
    <property type="match status" value="1"/>
</dbReference>
<dbReference type="Proteomes" id="UP000002630">
    <property type="component" value="Unassembled WGS sequence"/>
</dbReference>
<sequence>MSEEELRQLSAKYQSLPPGRRGPDEITVAGPELAAAAAKAADDAAAAVVVASAGPPSPGGQHAGGVGAVGTVRDAADQAAARAAGIVLIPETPALASVLYAQLGVPKERVKRLLLKWPRLLEVSGYKVGQCVQWLTETVGMTKDQVAKLVLAHPPMARKVVCSCPQLLVKSVPSNFMPKIIFFERRLGIGRDGIGPMLVRYPQLFNFSLKNMAWKARWLEEELLLDHIEVKKVFVRCPSVLAYSAERNLVPTLEFFLDELGATRQQVREAVTKQPRLLGMSLERRLRPRLQIIRQAGFTPSWELHHRVMLFASDVVFGRWLREEPTGAAQRRRELQGGRSQTGRWRY</sequence>
<dbReference type="OrthoDB" id="637682at2759"/>
<dbReference type="PANTHER" id="PTHR13068">
    <property type="entry name" value="CGI-12 PROTEIN-RELATED"/>
    <property type="match status" value="1"/>
</dbReference>
<name>D7G2F0_ECTSI</name>
<dbReference type="STRING" id="2880.D7G2F0"/>
<gene>
    <name evidence="4" type="ORF">Esi_0473_0018</name>
</gene>
<dbReference type="GO" id="GO:0003676">
    <property type="term" value="F:nucleic acid binding"/>
    <property type="evidence" value="ECO:0007669"/>
    <property type="project" value="InterPro"/>
</dbReference>
<dbReference type="AlphaFoldDB" id="D7G2F0"/>
<evidence type="ECO:0000313" key="5">
    <source>
        <dbReference type="Proteomes" id="UP000002630"/>
    </source>
</evidence>
<dbReference type="InterPro" id="IPR003690">
    <property type="entry name" value="MTERF"/>
</dbReference>
<proteinExistence type="inferred from homology"/>
<feature type="region of interest" description="Disordered" evidence="3">
    <location>
        <begin position="1"/>
        <end position="26"/>
    </location>
</feature>
<evidence type="ECO:0000256" key="1">
    <source>
        <dbReference type="ARBA" id="ARBA00007692"/>
    </source>
</evidence>
<accession>D7G2F0</accession>
<dbReference type="Gene3D" id="1.25.70.10">
    <property type="entry name" value="Transcription termination factor 3, mitochondrial"/>
    <property type="match status" value="2"/>
</dbReference>
<dbReference type="PANTHER" id="PTHR13068:SF173">
    <property type="entry name" value="EMB|CAB62602.1"/>
    <property type="match status" value="1"/>
</dbReference>
<evidence type="ECO:0000313" key="4">
    <source>
        <dbReference type="EMBL" id="CBJ33384.1"/>
    </source>
</evidence>
<organism evidence="4 5">
    <name type="scientific">Ectocarpus siliculosus</name>
    <name type="common">Brown alga</name>
    <name type="synonym">Conferva siliculosa</name>
    <dbReference type="NCBI Taxonomy" id="2880"/>
    <lineage>
        <taxon>Eukaryota</taxon>
        <taxon>Sar</taxon>
        <taxon>Stramenopiles</taxon>
        <taxon>Ochrophyta</taxon>
        <taxon>PX clade</taxon>
        <taxon>Phaeophyceae</taxon>
        <taxon>Ectocarpales</taxon>
        <taxon>Ectocarpaceae</taxon>
        <taxon>Ectocarpus</taxon>
    </lineage>
</organism>
<evidence type="ECO:0000256" key="3">
    <source>
        <dbReference type="SAM" id="MobiDB-lite"/>
    </source>
</evidence>